<dbReference type="AlphaFoldDB" id="A0A9W5Y5L4"/>
<gene>
    <name evidence="1" type="ORF">CFOLD11_39830</name>
</gene>
<organism evidence="1 2">
    <name type="scientific">Clostridium folliculivorans</name>
    <dbReference type="NCBI Taxonomy" id="2886038"/>
    <lineage>
        <taxon>Bacteria</taxon>
        <taxon>Bacillati</taxon>
        <taxon>Bacillota</taxon>
        <taxon>Clostridia</taxon>
        <taxon>Eubacteriales</taxon>
        <taxon>Clostridiaceae</taxon>
        <taxon>Clostridium</taxon>
    </lineage>
</organism>
<protein>
    <submittedName>
        <fullName evidence="1">Uncharacterized protein</fullName>
    </submittedName>
</protein>
<comment type="caution">
    <text evidence="1">The sequence shown here is derived from an EMBL/GenBank/DDBJ whole genome shotgun (WGS) entry which is preliminary data.</text>
</comment>
<accession>A0A9W5Y5L4</accession>
<evidence type="ECO:0000313" key="1">
    <source>
        <dbReference type="EMBL" id="GKU27156.1"/>
    </source>
</evidence>
<reference evidence="1" key="1">
    <citation type="journal article" date="2023" name="Int. J. Syst. Evol. Microbiol.">
        <title>&lt;i&gt;Clostridium folliculivorans&lt;/i&gt; sp. nov., isolated from soil samples of an organic paddy in Japan.</title>
        <authorList>
            <person name="Tazawa J."/>
            <person name="Kobayashi H."/>
            <person name="Tanizawa Y."/>
            <person name="Uchino A."/>
            <person name="Tanaka F."/>
            <person name="Urashima Y."/>
            <person name="Miura S."/>
            <person name="Sakamoto M."/>
            <person name="Ohkuma M."/>
            <person name="Tohno M."/>
        </authorList>
    </citation>
    <scope>NUCLEOTIDE SEQUENCE</scope>
    <source>
        <strain evidence="1">D1-1</strain>
    </source>
</reference>
<proteinExistence type="predicted"/>
<dbReference type="EMBL" id="BQXY01000009">
    <property type="protein sequence ID" value="GKU27156.1"/>
    <property type="molecule type" value="Genomic_DNA"/>
</dbReference>
<keyword evidence="2" id="KW-1185">Reference proteome</keyword>
<evidence type="ECO:0000313" key="2">
    <source>
        <dbReference type="Proteomes" id="UP001057868"/>
    </source>
</evidence>
<dbReference type="Proteomes" id="UP001057868">
    <property type="component" value="Unassembled WGS sequence"/>
</dbReference>
<sequence length="92" mass="10735">MNDKSRYFNGFRSFYVYTVKNKIYSPAQFSSYAFGKENALKKLTEKVASATFLFIKIKISNTGKLRRLTLSFKDNSSKKYFFQVKCSCYSSK</sequence>
<name>A0A9W5Y5L4_9CLOT</name>